<dbReference type="PANTHER" id="PTHR30250:SF10">
    <property type="entry name" value="LIPOPOLYSACCHARIDE BIOSYNTHESIS PROTEIN WZXC"/>
    <property type="match status" value="1"/>
</dbReference>
<sequence>MAGLARNFAYGFAEKYLLVLLALASSMLLARILSPAELGVYAIAAVLASLAQVFRDLGTGQLLVLQPVMGQQEQRALLTLSIGTGWALALFMALLAAPLARFYRQPVLAEVLRILALNFLLVPFSAQVTSLLRREMRAAALFRISACYGLTQFAATVGLAVAGLGPCALAWGSFAATAAGCAAAIILRPSGMVWRPALRGARALVRPGGLAVTGNAIDEVGVVAPDLVAGKLLGAEEVAVLGKAQSVLSLFNQAITSAVSPVVFPLFARTAREGGDPVQTYLDAAACITVLSWPFFLLAGLFAPPLVHLLYGPQWQGSVPLIRIMCGAAALYSMFSMVRYLLLATGHIGTQARLDAMAVGGRLLMLAPAGLAGLHWMAAAVALSLLWRSWLVLRVLRRLYGVHAALLLRPMQKSAIVAVAAMLPATAAYLLAGGDGGGQTMLLSGGAAAAVGWGLALWLQQHPLAVFLRRTVLQR</sequence>
<feature type="transmembrane region" description="Helical" evidence="7">
    <location>
        <begin position="12"/>
        <end position="32"/>
    </location>
</feature>
<dbReference type="AlphaFoldDB" id="A0A6N9HJX1"/>
<keyword evidence="5 7" id="KW-1133">Transmembrane helix</keyword>
<dbReference type="InterPro" id="IPR050833">
    <property type="entry name" value="Poly_Biosynth_Transport"/>
</dbReference>
<keyword evidence="4 7" id="KW-0812">Transmembrane</keyword>
<feature type="transmembrane region" description="Helical" evidence="7">
    <location>
        <begin position="363"/>
        <end position="385"/>
    </location>
</feature>
<feature type="transmembrane region" description="Helical" evidence="7">
    <location>
        <begin position="38"/>
        <end position="55"/>
    </location>
</feature>
<proteinExistence type="inferred from homology"/>
<dbReference type="PANTHER" id="PTHR30250">
    <property type="entry name" value="PST FAMILY PREDICTED COLANIC ACID TRANSPORTER"/>
    <property type="match status" value="1"/>
</dbReference>
<evidence type="ECO:0000256" key="5">
    <source>
        <dbReference type="ARBA" id="ARBA00022989"/>
    </source>
</evidence>
<comment type="similarity">
    <text evidence="2">Belongs to the polysaccharide synthase family.</text>
</comment>
<accession>A0A6N9HJX1</accession>
<feature type="transmembrane region" description="Helical" evidence="7">
    <location>
        <begin position="168"/>
        <end position="187"/>
    </location>
</feature>
<keyword evidence="6 7" id="KW-0472">Membrane</keyword>
<evidence type="ECO:0000256" key="6">
    <source>
        <dbReference type="ARBA" id="ARBA00023136"/>
    </source>
</evidence>
<dbReference type="Pfam" id="PF13440">
    <property type="entry name" value="Polysacc_synt_3"/>
    <property type="match status" value="1"/>
</dbReference>
<name>A0A6N9HJX1_9BURK</name>
<evidence type="ECO:0000256" key="7">
    <source>
        <dbReference type="SAM" id="Phobius"/>
    </source>
</evidence>
<gene>
    <name evidence="8" type="ORF">GTP41_17855</name>
</gene>
<evidence type="ECO:0000313" key="8">
    <source>
        <dbReference type="EMBL" id="MYN03961.1"/>
    </source>
</evidence>
<dbReference type="Proteomes" id="UP000448575">
    <property type="component" value="Unassembled WGS sequence"/>
</dbReference>
<feature type="transmembrane region" description="Helical" evidence="7">
    <location>
        <begin position="415"/>
        <end position="432"/>
    </location>
</feature>
<dbReference type="EMBL" id="WWCJ01000012">
    <property type="protein sequence ID" value="MYN03961.1"/>
    <property type="molecule type" value="Genomic_DNA"/>
</dbReference>
<keyword evidence="3" id="KW-1003">Cell membrane</keyword>
<evidence type="ECO:0000256" key="3">
    <source>
        <dbReference type="ARBA" id="ARBA00022475"/>
    </source>
</evidence>
<feature type="transmembrane region" description="Helical" evidence="7">
    <location>
        <begin position="438"/>
        <end position="459"/>
    </location>
</feature>
<dbReference type="GO" id="GO:0005886">
    <property type="term" value="C:plasma membrane"/>
    <property type="evidence" value="ECO:0007669"/>
    <property type="project" value="UniProtKB-SubCell"/>
</dbReference>
<comment type="subcellular location">
    <subcellularLocation>
        <location evidence="1">Cell membrane</location>
        <topology evidence="1">Multi-pass membrane protein</topology>
    </subcellularLocation>
</comment>
<organism evidence="8 9">
    <name type="scientific">Pseudoduganella guangdongensis</name>
    <dbReference type="NCBI Taxonomy" id="2692179"/>
    <lineage>
        <taxon>Bacteria</taxon>
        <taxon>Pseudomonadati</taxon>
        <taxon>Pseudomonadota</taxon>
        <taxon>Betaproteobacteria</taxon>
        <taxon>Burkholderiales</taxon>
        <taxon>Oxalobacteraceae</taxon>
        <taxon>Telluria group</taxon>
        <taxon>Pseudoduganella</taxon>
    </lineage>
</organism>
<keyword evidence="9" id="KW-1185">Reference proteome</keyword>
<reference evidence="8 9" key="1">
    <citation type="submission" date="2019-12" db="EMBL/GenBank/DDBJ databases">
        <title>Novel species isolated from a subtropical stream in China.</title>
        <authorList>
            <person name="Lu H."/>
        </authorList>
    </citation>
    <scope>NUCLEOTIDE SEQUENCE [LARGE SCALE GENOMIC DNA]</scope>
    <source>
        <strain evidence="8 9">DS3</strain>
    </source>
</reference>
<feature type="transmembrane region" description="Helical" evidence="7">
    <location>
        <begin position="281"/>
        <end position="302"/>
    </location>
</feature>
<feature type="transmembrane region" description="Helical" evidence="7">
    <location>
        <begin position="76"/>
        <end position="99"/>
    </location>
</feature>
<feature type="transmembrane region" description="Helical" evidence="7">
    <location>
        <begin position="322"/>
        <end position="342"/>
    </location>
</feature>
<feature type="transmembrane region" description="Helical" evidence="7">
    <location>
        <begin position="140"/>
        <end position="162"/>
    </location>
</feature>
<feature type="transmembrane region" description="Helical" evidence="7">
    <location>
        <begin position="111"/>
        <end position="128"/>
    </location>
</feature>
<dbReference type="RefSeq" id="WP_161026925.1">
    <property type="nucleotide sequence ID" value="NZ_WWCJ01000012.1"/>
</dbReference>
<comment type="caution">
    <text evidence="8">The sequence shown here is derived from an EMBL/GenBank/DDBJ whole genome shotgun (WGS) entry which is preliminary data.</text>
</comment>
<evidence type="ECO:0000256" key="2">
    <source>
        <dbReference type="ARBA" id="ARBA00007430"/>
    </source>
</evidence>
<protein>
    <submittedName>
        <fullName evidence="8">Oligosaccharide flippase family protein</fullName>
    </submittedName>
</protein>
<evidence type="ECO:0000256" key="4">
    <source>
        <dbReference type="ARBA" id="ARBA00022692"/>
    </source>
</evidence>
<evidence type="ECO:0000313" key="9">
    <source>
        <dbReference type="Proteomes" id="UP000448575"/>
    </source>
</evidence>
<evidence type="ECO:0000256" key="1">
    <source>
        <dbReference type="ARBA" id="ARBA00004651"/>
    </source>
</evidence>